<keyword evidence="3" id="KW-1185">Reference proteome</keyword>
<dbReference type="InterPro" id="IPR011050">
    <property type="entry name" value="Pectin_lyase_fold/virulence"/>
</dbReference>
<dbReference type="InterPro" id="IPR012334">
    <property type="entry name" value="Pectin_lyas_fold"/>
</dbReference>
<dbReference type="SMART" id="SM00710">
    <property type="entry name" value="PbH1"/>
    <property type="match status" value="7"/>
</dbReference>
<proteinExistence type="predicted"/>
<dbReference type="Proteomes" id="UP000027318">
    <property type="component" value="Unassembled WGS sequence"/>
</dbReference>
<accession>A0A063Y0L6</accession>
<dbReference type="RefSeq" id="WP_036548119.1">
    <property type="nucleotide sequence ID" value="NZ_JMSZ01000032.1"/>
</dbReference>
<dbReference type="InterPro" id="IPR039448">
    <property type="entry name" value="Beta_helix"/>
</dbReference>
<organism evidence="2 3">
    <name type="scientific">Nitrincola lacisaponensis</name>
    <dbReference type="NCBI Taxonomy" id="267850"/>
    <lineage>
        <taxon>Bacteria</taxon>
        <taxon>Pseudomonadati</taxon>
        <taxon>Pseudomonadota</taxon>
        <taxon>Gammaproteobacteria</taxon>
        <taxon>Oceanospirillales</taxon>
        <taxon>Oceanospirillaceae</taxon>
        <taxon>Nitrincola</taxon>
    </lineage>
</organism>
<sequence length="411" mass="46247">MRFILSIVLTILAFDVFSNDIIYVSGEQESLVIRNIKSNATYVLGEGFSGNVQVLNSGSDNTQINIKSENYVFPSKIVSLVINGSQNIAFEHVIFDYNFNDDDKIYYRPFRVMSSVGVSISDSVFDGDLARNVSDVDDGYGYAVGLSVRGSSDITITDTSFFDFHVGAVFSSTNNIVFHRNRLERIRMDGLTFAQVSDVEITENIIKNFNRSIESSDHADMIQFWTQRTTEPSKNILIAKNILDSSEGWYTHSIFMRNELVDTGRADYEMFYRNINIIDNVVINAHIHGIYVGATDGLNISNNTVVRNPASQGVRDNLNLWTPRISVYPESLNVEIERNMVSSINGFDGQLTWTLLDNLIVSDGLRGLDNYSEFFSGDFSSQGLRVFEDFYYKPDSYPVLNDIGSSLLISD</sequence>
<dbReference type="Pfam" id="PF13229">
    <property type="entry name" value="Beta_helix"/>
    <property type="match status" value="1"/>
</dbReference>
<comment type="caution">
    <text evidence="2">The sequence shown here is derived from an EMBL/GenBank/DDBJ whole genome shotgun (WGS) entry which is preliminary data.</text>
</comment>
<feature type="domain" description="Right handed beta helix" evidence="1">
    <location>
        <begin position="142"/>
        <end position="218"/>
    </location>
</feature>
<evidence type="ECO:0000313" key="3">
    <source>
        <dbReference type="Proteomes" id="UP000027318"/>
    </source>
</evidence>
<protein>
    <submittedName>
        <fullName evidence="2">Putative RTX toxin</fullName>
    </submittedName>
</protein>
<dbReference type="EMBL" id="JMSZ01000032">
    <property type="protein sequence ID" value="KDE39244.1"/>
    <property type="molecule type" value="Genomic_DNA"/>
</dbReference>
<dbReference type="AlphaFoldDB" id="A0A063Y0L6"/>
<evidence type="ECO:0000313" key="2">
    <source>
        <dbReference type="EMBL" id="KDE39244.1"/>
    </source>
</evidence>
<name>A0A063Y0L6_9GAMM</name>
<dbReference type="STRING" id="267850.ADINL_2373"/>
<dbReference type="InterPro" id="IPR006626">
    <property type="entry name" value="PbH1"/>
</dbReference>
<evidence type="ECO:0000259" key="1">
    <source>
        <dbReference type="Pfam" id="PF13229"/>
    </source>
</evidence>
<gene>
    <name evidence="2" type="ORF">ADINL_2373</name>
</gene>
<dbReference type="Gene3D" id="2.160.20.10">
    <property type="entry name" value="Single-stranded right-handed beta-helix, Pectin lyase-like"/>
    <property type="match status" value="1"/>
</dbReference>
<dbReference type="SUPFAM" id="SSF51126">
    <property type="entry name" value="Pectin lyase-like"/>
    <property type="match status" value="1"/>
</dbReference>
<reference evidence="2 3" key="1">
    <citation type="journal article" date="2005" name="Int. J. Syst. Evol. Microbiol.">
        <title>Nitrincola lacisaponensis gen. nov., sp. nov., a novel alkaliphilic bacterium isolated from an alkaline, saline lake.</title>
        <authorList>
            <person name="Dimitriu P.A."/>
            <person name="Shukla S.K."/>
            <person name="Conradt J."/>
            <person name="Marquez M.C."/>
            <person name="Ventosa A."/>
            <person name="Maglia A."/>
            <person name="Peyton B.M."/>
            <person name="Pinkart H.C."/>
            <person name="Mormile M.R."/>
        </authorList>
    </citation>
    <scope>NUCLEOTIDE SEQUENCE [LARGE SCALE GENOMIC DNA]</scope>
    <source>
        <strain evidence="2 3">4CA</strain>
    </source>
</reference>